<dbReference type="EMBL" id="NBVN01000002">
    <property type="protein sequence ID" value="PUA33192.1"/>
    <property type="molecule type" value="Genomic_DNA"/>
</dbReference>
<feature type="binding site" evidence="11">
    <location>
        <position position="57"/>
    </location>
    <ligand>
        <name>L-glutamine</name>
        <dbReference type="ChEBI" id="CHEBI:58359"/>
    </ligand>
</feature>
<evidence type="ECO:0000256" key="10">
    <source>
        <dbReference type="ARBA" id="ARBA00047781"/>
    </source>
</evidence>
<dbReference type="InterPro" id="IPR027417">
    <property type="entry name" value="P-loop_NTPase"/>
</dbReference>
<feature type="binding site" evidence="11">
    <location>
        <position position="245"/>
    </location>
    <ligand>
        <name>ATP</name>
        <dbReference type="ChEBI" id="CHEBI:30616"/>
    </ligand>
</feature>
<dbReference type="GO" id="GO:0046872">
    <property type="term" value="F:metal ion binding"/>
    <property type="evidence" value="ECO:0007669"/>
    <property type="project" value="UniProtKB-KW"/>
</dbReference>
<evidence type="ECO:0000256" key="9">
    <source>
        <dbReference type="ARBA" id="ARBA00022975"/>
    </source>
</evidence>
<feature type="binding site" evidence="11">
    <location>
        <position position="16"/>
    </location>
    <ligand>
        <name>CTP</name>
        <dbReference type="ChEBI" id="CHEBI:37563"/>
        <note>allosteric inhibitor</note>
    </ligand>
</feature>
<feature type="binding site" evidence="11">
    <location>
        <begin position="151"/>
        <end position="153"/>
    </location>
    <ligand>
        <name>CTP</name>
        <dbReference type="ChEBI" id="CHEBI:37563"/>
        <note>allosteric inhibitor</note>
    </ligand>
</feature>
<feature type="region of interest" description="Amidoligase domain" evidence="11">
    <location>
        <begin position="1"/>
        <end position="270"/>
    </location>
</feature>
<dbReference type="Pfam" id="PF00117">
    <property type="entry name" value="GATase"/>
    <property type="match status" value="1"/>
</dbReference>
<gene>
    <name evidence="11 14" type="primary">pyrG</name>
    <name evidence="14" type="ORF">B7O98_01795</name>
</gene>
<comment type="caution">
    <text evidence="14">The sequence shown here is derived from an EMBL/GenBank/DDBJ whole genome shotgun (WGS) entry which is preliminary data.</text>
</comment>
<sequence length="539" mass="60091">MKTVRKYVFVTGGVLSGLGKGVTTASIALLIKLLGYNVTAIKIDPYVNVDAGTMNPYMHGEVFVTEDGGETDLDLGHYERFLGVNLSKDNNITTGKIYRAVIEKERRGDYLGQTVQVIPHVTDEIKSEIEQIANRYESDVTIVEIGGTVGDIEGLPFLEAARQMRLEKGLENVVFVHVVLVPKLSTTGELKTKPAQHSMQELRRIGIQPDIIVARASEALDGDARRKLSLYGNLPENFIFSNPDVDIIYEVPLILHSEGLTKAVSDKLRLNYREPDLSAWKVLIENYRSSTKKVRIGMVGKYTKLKDSYLSIVEAVKHASLNQRVKPEFIWVEATDIEKGNLDVGSVLDGVDGAIILPGFGARGVEGKIKAIRYLREVGKPVLGICFGLQLMVVEYARNVLGYERANTTEVDPTTPHPVVDLLSYQKNVLVKGGTMRLGALPVRLVPNTLISDIYGNAEIIYERHRHRYQVNPAYIDDFESSGFKVSGFSEEGFPEVMELKGNEFYLGTQFHPEFKSRPISPSPIFFRFVKTILTRITI</sequence>
<dbReference type="SUPFAM" id="SSF52317">
    <property type="entry name" value="Class I glutamine amidotransferase-like"/>
    <property type="match status" value="1"/>
</dbReference>
<organism evidence="14 15">
    <name type="scientific">Zestosphaera tikiterensis</name>
    <dbReference type="NCBI Taxonomy" id="1973259"/>
    <lineage>
        <taxon>Archaea</taxon>
        <taxon>Thermoproteota</taxon>
        <taxon>Thermoprotei</taxon>
        <taxon>Desulfurococcales</taxon>
        <taxon>Desulfurococcaceae</taxon>
        <taxon>Zestosphaera</taxon>
    </lineage>
</organism>
<evidence type="ECO:0000256" key="11">
    <source>
        <dbReference type="HAMAP-Rule" id="MF_01227"/>
    </source>
</evidence>
<reference evidence="14 15" key="1">
    <citation type="journal article" date="2018" name="Syst. Appl. Microbiol.">
        <title>A new symbiotic nanoarchaeote (Candidatus Nanoclepta minutus) and its host (Zestosphaera tikiterensis gen. nov., sp. nov.) from a New Zealand hot spring.</title>
        <authorList>
            <person name="St John E."/>
            <person name="Liu Y."/>
            <person name="Podar M."/>
            <person name="Stott M.B."/>
            <person name="Meneghin J."/>
            <person name="Chen Z."/>
            <person name="Lagutin K."/>
            <person name="Mitchell K."/>
            <person name="Reysenbach A.L."/>
        </authorList>
    </citation>
    <scope>NUCLEOTIDE SEQUENCE [LARGE SCALE GENOMIC DNA]</scope>
    <source>
        <strain evidence="14">NZ3</strain>
    </source>
</reference>
<keyword evidence="4 11" id="KW-0479">Metal-binding</keyword>
<dbReference type="GO" id="GO:0019856">
    <property type="term" value="P:pyrimidine nucleobase biosynthetic process"/>
    <property type="evidence" value="ECO:0007669"/>
    <property type="project" value="TreeGrafter"/>
</dbReference>
<name>A0A2R7Y8L6_9CREN</name>
<keyword evidence="5 11" id="KW-0547">Nucleotide-binding</keyword>
<evidence type="ECO:0000313" key="14">
    <source>
        <dbReference type="EMBL" id="PUA33192.1"/>
    </source>
</evidence>
<proteinExistence type="inferred from homology"/>
<dbReference type="CDD" id="cd03113">
    <property type="entry name" value="CTPS_N"/>
    <property type="match status" value="1"/>
</dbReference>
<feature type="binding site" evidence="11">
    <location>
        <position position="227"/>
    </location>
    <ligand>
        <name>UTP</name>
        <dbReference type="ChEBI" id="CHEBI:46398"/>
    </ligand>
</feature>
<feature type="binding site" evidence="11">
    <location>
        <position position="468"/>
    </location>
    <ligand>
        <name>L-glutamine</name>
        <dbReference type="ChEBI" id="CHEBI:58359"/>
    </ligand>
</feature>
<protein>
    <recommendedName>
        <fullName evidence="11">CTP synthase</fullName>
        <ecNumber evidence="11">6.3.4.2</ecNumber>
    </recommendedName>
    <alternativeName>
        <fullName evidence="11">Cytidine 5'-triphosphate synthase</fullName>
    </alternativeName>
    <alternativeName>
        <fullName evidence="11">Cytidine triphosphate synthetase</fullName>
        <shortName evidence="11">CTP synthetase</shortName>
        <shortName evidence="11">CTPS</shortName>
    </alternativeName>
    <alternativeName>
        <fullName evidence="11">UTP--ammonia ligase</fullName>
    </alternativeName>
</protein>
<feature type="active site" description="Nucleophile; for glutamine hydrolysis" evidence="11">
    <location>
        <position position="386"/>
    </location>
</feature>
<comment type="catalytic activity">
    <reaction evidence="11">
        <text>UTP + NH4(+) + ATP = CTP + ADP + phosphate + 2 H(+)</text>
        <dbReference type="Rhea" id="RHEA:16597"/>
        <dbReference type="ChEBI" id="CHEBI:15378"/>
        <dbReference type="ChEBI" id="CHEBI:28938"/>
        <dbReference type="ChEBI" id="CHEBI:30616"/>
        <dbReference type="ChEBI" id="CHEBI:37563"/>
        <dbReference type="ChEBI" id="CHEBI:43474"/>
        <dbReference type="ChEBI" id="CHEBI:46398"/>
        <dbReference type="ChEBI" id="CHEBI:456216"/>
    </reaction>
</comment>
<dbReference type="InterPro" id="IPR029062">
    <property type="entry name" value="Class_I_gatase-like"/>
</dbReference>
<comment type="activity regulation">
    <text evidence="11">Allosterically activated by GTP, when glutamine is the substrate; GTP has no effect on the reaction when ammonia is the substrate. The allosteric effector GTP functions by stabilizing the protein conformation that binds the tetrahedral intermediate(s) formed during glutamine hydrolysis. Inhibited by the product CTP, via allosteric rather than competitive inhibition.</text>
</comment>
<evidence type="ECO:0000256" key="2">
    <source>
        <dbReference type="ARBA" id="ARBA00007533"/>
    </source>
</evidence>
<dbReference type="CDD" id="cd01746">
    <property type="entry name" value="GATase1_CTP_Synthase"/>
    <property type="match status" value="1"/>
</dbReference>
<dbReference type="NCBIfam" id="TIGR00337">
    <property type="entry name" value="PyrG"/>
    <property type="match status" value="1"/>
</dbReference>
<keyword evidence="7 11" id="KW-0460">Magnesium</keyword>
<accession>A0A2R7Y8L6</accession>
<evidence type="ECO:0000256" key="1">
    <source>
        <dbReference type="ARBA" id="ARBA00005171"/>
    </source>
</evidence>
<comment type="miscellaneous">
    <text evidence="11">CTPSs have evolved a hybrid strategy for distinguishing between UTP and CTP. The overlapping regions of the product feedback inhibitory and substrate sites recognize a common feature in both compounds, the triphosphate moiety. To differentiate isosteric substrate and product pyrimidine rings, an additional pocket far from the expected kinase/ligase catalytic site, specifically recognizes the cytosine and ribose portions of the product inhibitor.</text>
</comment>
<comment type="subunit">
    <text evidence="11">Homotetramer.</text>
</comment>
<feature type="binding site" evidence="11">
    <location>
        <position position="410"/>
    </location>
    <ligand>
        <name>L-glutamine</name>
        <dbReference type="ChEBI" id="CHEBI:58359"/>
    </ligand>
</feature>
<keyword evidence="3 11" id="KW-0436">Ligase</keyword>
<dbReference type="PANTHER" id="PTHR11550">
    <property type="entry name" value="CTP SYNTHASE"/>
    <property type="match status" value="1"/>
</dbReference>
<keyword evidence="6 11" id="KW-0067">ATP-binding</keyword>
<feature type="binding site" evidence="11">
    <location>
        <begin position="17"/>
        <end position="22"/>
    </location>
    <ligand>
        <name>ATP</name>
        <dbReference type="ChEBI" id="CHEBI:30616"/>
    </ligand>
</feature>
<dbReference type="InterPro" id="IPR017926">
    <property type="entry name" value="GATASE"/>
</dbReference>
<feature type="binding site" evidence="11">
    <location>
        <begin position="191"/>
        <end position="196"/>
    </location>
    <ligand>
        <name>UTP</name>
        <dbReference type="ChEBI" id="CHEBI:46398"/>
    </ligand>
</feature>
<keyword evidence="8 11" id="KW-0315">Glutamine amidotransferase</keyword>
<comment type="catalytic activity">
    <reaction evidence="10 11">
        <text>UTP + L-glutamine + ATP + H2O = CTP + L-glutamate + ADP + phosphate + 2 H(+)</text>
        <dbReference type="Rhea" id="RHEA:26426"/>
        <dbReference type="ChEBI" id="CHEBI:15377"/>
        <dbReference type="ChEBI" id="CHEBI:15378"/>
        <dbReference type="ChEBI" id="CHEBI:29985"/>
        <dbReference type="ChEBI" id="CHEBI:30616"/>
        <dbReference type="ChEBI" id="CHEBI:37563"/>
        <dbReference type="ChEBI" id="CHEBI:43474"/>
        <dbReference type="ChEBI" id="CHEBI:46398"/>
        <dbReference type="ChEBI" id="CHEBI:58359"/>
        <dbReference type="ChEBI" id="CHEBI:456216"/>
        <dbReference type="EC" id="6.3.4.2"/>
    </reaction>
</comment>
<dbReference type="SUPFAM" id="SSF52540">
    <property type="entry name" value="P-loop containing nucleoside triphosphate hydrolases"/>
    <property type="match status" value="1"/>
</dbReference>
<dbReference type="UniPathway" id="UPA00159">
    <property type="reaction ID" value="UER00277"/>
</dbReference>
<dbReference type="GO" id="GO:0003883">
    <property type="term" value="F:CTP synthase activity"/>
    <property type="evidence" value="ECO:0007669"/>
    <property type="project" value="UniProtKB-UniRule"/>
</dbReference>
<evidence type="ECO:0000256" key="3">
    <source>
        <dbReference type="ARBA" id="ARBA00022598"/>
    </source>
</evidence>
<dbReference type="Proteomes" id="UP000244093">
    <property type="component" value="Unassembled WGS sequence"/>
</dbReference>
<feature type="active site" evidence="11">
    <location>
        <position position="514"/>
    </location>
</feature>
<evidence type="ECO:0000256" key="8">
    <source>
        <dbReference type="ARBA" id="ARBA00022962"/>
    </source>
</evidence>
<dbReference type="InterPro" id="IPR004468">
    <property type="entry name" value="CTP_synthase"/>
</dbReference>
<dbReference type="AlphaFoldDB" id="A0A2R7Y8L6"/>
<dbReference type="InterPro" id="IPR017456">
    <property type="entry name" value="CTP_synthase_N"/>
</dbReference>
<dbReference type="InterPro" id="IPR033828">
    <property type="entry name" value="GATase1_CTP_Synthase"/>
</dbReference>
<evidence type="ECO:0000313" key="15">
    <source>
        <dbReference type="Proteomes" id="UP000244093"/>
    </source>
</evidence>
<dbReference type="HAMAP" id="MF_01227">
    <property type="entry name" value="PyrG"/>
    <property type="match status" value="1"/>
</dbReference>
<comment type="similarity">
    <text evidence="2 11">Belongs to the CTP synthase family.</text>
</comment>
<feature type="binding site" evidence="11">
    <location>
        <begin position="191"/>
        <end position="196"/>
    </location>
    <ligand>
        <name>CTP</name>
        <dbReference type="ChEBI" id="CHEBI:37563"/>
        <note>allosteric inhibitor</note>
    </ligand>
</feature>
<dbReference type="PROSITE" id="PS51273">
    <property type="entry name" value="GATASE_TYPE_1"/>
    <property type="match status" value="1"/>
</dbReference>
<feature type="binding site" evidence="11">
    <location>
        <position position="74"/>
    </location>
    <ligand>
        <name>ATP</name>
        <dbReference type="ChEBI" id="CHEBI:30616"/>
    </ligand>
</feature>
<feature type="binding site" evidence="11">
    <location>
        <position position="359"/>
    </location>
    <ligand>
        <name>L-glutamine</name>
        <dbReference type="ChEBI" id="CHEBI:58359"/>
    </ligand>
</feature>
<dbReference type="GO" id="GO:0044210">
    <property type="term" value="P:'de novo' CTP biosynthetic process"/>
    <property type="evidence" value="ECO:0007669"/>
    <property type="project" value="UniProtKB-UniRule"/>
</dbReference>
<feature type="binding site" evidence="11">
    <location>
        <position position="16"/>
    </location>
    <ligand>
        <name>UTP</name>
        <dbReference type="ChEBI" id="CHEBI:46398"/>
    </ligand>
</feature>
<evidence type="ECO:0000259" key="13">
    <source>
        <dbReference type="Pfam" id="PF06418"/>
    </source>
</evidence>
<evidence type="ECO:0000259" key="12">
    <source>
        <dbReference type="Pfam" id="PF00117"/>
    </source>
</evidence>
<keyword evidence="9 11" id="KW-0665">Pyrimidine biosynthesis</keyword>
<evidence type="ECO:0000256" key="7">
    <source>
        <dbReference type="ARBA" id="ARBA00022842"/>
    </source>
</evidence>
<feature type="domain" description="CTP synthase N-terminal" evidence="13">
    <location>
        <begin position="6"/>
        <end position="270"/>
    </location>
</feature>
<comment type="caution">
    <text evidence="11">Lacks conserved residue(s) required for the propagation of feature annotation.</text>
</comment>
<dbReference type="PANTHER" id="PTHR11550:SF0">
    <property type="entry name" value="CTP SYNTHASE-RELATED"/>
    <property type="match status" value="1"/>
</dbReference>
<dbReference type="GO" id="GO:0042802">
    <property type="term" value="F:identical protein binding"/>
    <property type="evidence" value="ECO:0007669"/>
    <property type="project" value="TreeGrafter"/>
</dbReference>
<feature type="domain" description="Glutamine amidotransferase" evidence="12">
    <location>
        <begin position="305"/>
        <end position="531"/>
    </location>
</feature>
<feature type="binding site" evidence="11">
    <location>
        <position position="144"/>
    </location>
    <ligand>
        <name>Mg(2+)</name>
        <dbReference type="ChEBI" id="CHEBI:18420"/>
    </ligand>
</feature>
<evidence type="ECO:0000256" key="4">
    <source>
        <dbReference type="ARBA" id="ARBA00022723"/>
    </source>
</evidence>
<comment type="function">
    <text evidence="11">Catalyzes the ATP-dependent amination of UTP to CTP with either L-glutamine or ammonia as the source of nitrogen. Regulates intracellular CTP levels through interactions with the four ribonucleotide triphosphates.</text>
</comment>
<dbReference type="GO" id="GO:0005524">
    <property type="term" value="F:ATP binding"/>
    <property type="evidence" value="ECO:0007669"/>
    <property type="project" value="UniProtKB-KW"/>
</dbReference>
<feature type="binding site" evidence="11">
    <location>
        <position position="227"/>
    </location>
    <ligand>
        <name>CTP</name>
        <dbReference type="ChEBI" id="CHEBI:37563"/>
        <note>allosteric inhibitor</note>
    </ligand>
</feature>
<comment type="catalytic activity">
    <reaction evidence="11">
        <text>L-glutamine + H2O = L-glutamate + NH4(+)</text>
        <dbReference type="Rhea" id="RHEA:15889"/>
        <dbReference type="ChEBI" id="CHEBI:15377"/>
        <dbReference type="ChEBI" id="CHEBI:28938"/>
        <dbReference type="ChEBI" id="CHEBI:29985"/>
        <dbReference type="ChEBI" id="CHEBI:58359"/>
    </reaction>
</comment>
<evidence type="ECO:0000256" key="6">
    <source>
        <dbReference type="ARBA" id="ARBA00022840"/>
    </source>
</evidence>
<dbReference type="Pfam" id="PF06418">
    <property type="entry name" value="CTP_synth_N"/>
    <property type="match status" value="1"/>
</dbReference>
<feature type="active site" evidence="11">
    <location>
        <position position="512"/>
    </location>
</feature>
<dbReference type="FunFam" id="3.40.50.300:FF:000009">
    <property type="entry name" value="CTP synthase"/>
    <property type="match status" value="1"/>
</dbReference>
<dbReference type="Gene3D" id="3.40.50.300">
    <property type="entry name" value="P-loop containing nucleotide triphosphate hydrolases"/>
    <property type="match status" value="1"/>
</dbReference>
<evidence type="ECO:0000256" key="5">
    <source>
        <dbReference type="ARBA" id="ARBA00022741"/>
    </source>
</evidence>
<feature type="binding site" evidence="11">
    <location>
        <position position="74"/>
    </location>
    <ligand>
        <name>Mg(2+)</name>
        <dbReference type="ChEBI" id="CHEBI:18420"/>
    </ligand>
</feature>
<dbReference type="GO" id="GO:0097268">
    <property type="term" value="C:cytoophidium"/>
    <property type="evidence" value="ECO:0007669"/>
    <property type="project" value="UniProtKB-ARBA"/>
</dbReference>
<dbReference type="FunFam" id="3.40.50.880:FF:000002">
    <property type="entry name" value="CTP synthase"/>
    <property type="match status" value="1"/>
</dbReference>
<comment type="pathway">
    <text evidence="1 11">Pyrimidine metabolism; CTP biosynthesis via de novo pathway; CTP from UDP: step 2/2.</text>
</comment>
<feature type="binding site" evidence="11">
    <location>
        <begin position="387"/>
        <end position="390"/>
    </location>
    <ligand>
        <name>L-glutamine</name>
        <dbReference type="ChEBI" id="CHEBI:58359"/>
    </ligand>
</feature>
<dbReference type="Gene3D" id="3.40.50.880">
    <property type="match status" value="1"/>
</dbReference>
<dbReference type="EC" id="6.3.4.2" evidence="11"/>
<dbReference type="GO" id="GO:0004359">
    <property type="term" value="F:glutaminase activity"/>
    <property type="evidence" value="ECO:0007669"/>
    <property type="project" value="RHEA"/>
</dbReference>
<dbReference type="NCBIfam" id="NF003792">
    <property type="entry name" value="PRK05380.1"/>
    <property type="match status" value="1"/>
</dbReference>